<keyword evidence="1" id="KW-0472">Membrane</keyword>
<dbReference type="AlphaFoldDB" id="C1F781"/>
<feature type="transmembrane region" description="Helical" evidence="1">
    <location>
        <begin position="73"/>
        <end position="91"/>
    </location>
</feature>
<dbReference type="EMBL" id="CP001472">
    <property type="protein sequence ID" value="ACO31435.1"/>
    <property type="molecule type" value="Genomic_DNA"/>
</dbReference>
<gene>
    <name evidence="2" type="ordered locus">ACP_1635</name>
</gene>
<dbReference type="HOGENOM" id="CLU_2103693_0_0_0"/>
<dbReference type="InParanoid" id="C1F781"/>
<keyword evidence="1" id="KW-0812">Transmembrane</keyword>
<sequence>MPRGNRRMRKWVAGVAIGLAVILFATAAWHRFEYRYCNAQRLNLELAASGNPAQLALYLEEDHARNAEQFRQWMLSGLLLAIGIALWTGRLDPDALQQRARQFWIAHRAHPPLPR</sequence>
<accession>C1F781</accession>
<evidence type="ECO:0000313" key="2">
    <source>
        <dbReference type="EMBL" id="ACO31435.1"/>
    </source>
</evidence>
<reference evidence="2 3" key="1">
    <citation type="journal article" date="2009" name="Appl. Environ. Microbiol.">
        <title>Three genomes from the phylum Acidobacteria provide insight into the lifestyles of these microorganisms in soils.</title>
        <authorList>
            <person name="Ward N.L."/>
            <person name="Challacombe J.F."/>
            <person name="Janssen P.H."/>
            <person name="Henrissat B."/>
            <person name="Coutinho P.M."/>
            <person name="Wu M."/>
            <person name="Xie G."/>
            <person name="Haft D.H."/>
            <person name="Sait M."/>
            <person name="Badger J."/>
            <person name="Barabote R.D."/>
            <person name="Bradley B."/>
            <person name="Brettin T.S."/>
            <person name="Brinkac L.M."/>
            <person name="Bruce D."/>
            <person name="Creasy T."/>
            <person name="Daugherty S.C."/>
            <person name="Davidsen T.M."/>
            <person name="DeBoy R.T."/>
            <person name="Detter J.C."/>
            <person name="Dodson R.J."/>
            <person name="Durkin A.S."/>
            <person name="Ganapathy A."/>
            <person name="Gwinn-Giglio M."/>
            <person name="Han C.S."/>
            <person name="Khouri H."/>
            <person name="Kiss H."/>
            <person name="Kothari S.P."/>
            <person name="Madupu R."/>
            <person name="Nelson K.E."/>
            <person name="Nelson W.C."/>
            <person name="Paulsen I."/>
            <person name="Penn K."/>
            <person name="Ren Q."/>
            <person name="Rosovitz M.J."/>
            <person name="Selengut J.D."/>
            <person name="Shrivastava S."/>
            <person name="Sullivan S.A."/>
            <person name="Tapia R."/>
            <person name="Thompson L.S."/>
            <person name="Watkins K.L."/>
            <person name="Yang Q."/>
            <person name="Yu C."/>
            <person name="Zafar N."/>
            <person name="Zhou L."/>
            <person name="Kuske C.R."/>
        </authorList>
    </citation>
    <scope>NUCLEOTIDE SEQUENCE [LARGE SCALE GENOMIC DNA]</scope>
    <source>
        <strain evidence="3">ATCC 51196 / DSM 11244 / BCRC 80197 / JCM 7670 / NBRC 15755 / NCIMB 13165 / 161</strain>
    </source>
</reference>
<evidence type="ECO:0000313" key="3">
    <source>
        <dbReference type="Proteomes" id="UP000002207"/>
    </source>
</evidence>
<organism evidence="2 3">
    <name type="scientific">Acidobacterium capsulatum (strain ATCC 51196 / DSM 11244 / BCRC 80197 / JCM 7670 / NBRC 15755 / NCIMB 13165 / 161)</name>
    <dbReference type="NCBI Taxonomy" id="240015"/>
    <lineage>
        <taxon>Bacteria</taxon>
        <taxon>Pseudomonadati</taxon>
        <taxon>Acidobacteriota</taxon>
        <taxon>Terriglobia</taxon>
        <taxon>Terriglobales</taxon>
        <taxon>Acidobacteriaceae</taxon>
        <taxon>Acidobacterium</taxon>
    </lineage>
</organism>
<proteinExistence type="predicted"/>
<name>C1F781_ACIC5</name>
<dbReference type="Proteomes" id="UP000002207">
    <property type="component" value="Chromosome"/>
</dbReference>
<keyword evidence="1" id="KW-1133">Transmembrane helix</keyword>
<dbReference type="KEGG" id="aca:ACP_1635"/>
<evidence type="ECO:0000256" key="1">
    <source>
        <dbReference type="SAM" id="Phobius"/>
    </source>
</evidence>
<keyword evidence="3" id="KW-1185">Reference proteome</keyword>
<feature type="transmembrane region" description="Helical" evidence="1">
    <location>
        <begin position="12"/>
        <end position="32"/>
    </location>
</feature>
<protein>
    <submittedName>
        <fullName evidence="2">Uncharacterized protein</fullName>
    </submittedName>
</protein>